<feature type="compositionally biased region" description="Polar residues" evidence="1">
    <location>
        <begin position="394"/>
        <end position="414"/>
    </location>
</feature>
<feature type="compositionally biased region" description="Polar residues" evidence="1">
    <location>
        <begin position="325"/>
        <end position="334"/>
    </location>
</feature>
<dbReference type="Proteomes" id="UP000000844">
    <property type="component" value="Chromosome"/>
</dbReference>
<feature type="region of interest" description="Disordered" evidence="1">
    <location>
        <begin position="472"/>
        <end position="580"/>
    </location>
</feature>
<protein>
    <recommendedName>
        <fullName evidence="4">PPE family domain-containing protein</fullName>
    </recommendedName>
</protein>
<evidence type="ECO:0008006" key="4">
    <source>
        <dbReference type="Google" id="ProtNLM"/>
    </source>
</evidence>
<dbReference type="OrthoDB" id="9827483at2"/>
<evidence type="ECO:0000313" key="2">
    <source>
        <dbReference type="EMBL" id="ADD44264.1"/>
    </source>
</evidence>
<feature type="region of interest" description="Disordered" evidence="1">
    <location>
        <begin position="226"/>
        <end position="456"/>
    </location>
</feature>
<feature type="compositionally biased region" description="Basic and acidic residues" evidence="1">
    <location>
        <begin position="548"/>
        <end position="558"/>
    </location>
</feature>
<sequence>MGEYEKFDVTELYEMTSADDGEALEKIGVGWANTSTAIGAIHEALIERLKAIKKVWSSESAGPFQAVVNETIAHLDAAKTQADNRAKAVGSVASYAKWAREKVAEQHVQYQKAVLGNAADVASGKYAPPLGFGNPFVLGPKAEGPPSADEIRKPFDEQARKYMNVALKDYEQNKPHIESEIRPIKPVRISDEAAGDWSDGQDSWAGDGGSGSNTYDMAGLSATSYGGNALGAHPELQSGGPHTPTTPTHTAPTGPHPTGMPGPTQTGVPLGGVPPLSGGNKPPTAPPKLPTAPTTNARNTLGPRGPISAPRTPGLPARTSPPVRSMTTPNSATNRWAGRGLQKSQMAPVNRVGEPRKSGEVLGRRSAPAKPTATTQPAPRRVQPSVIRGANKPGTKSSGKSPVDNTNRGYTSRVINPRDRIAEAKGHSRTPLVGDKMKHPAKPEPFGKRPEPETARSLLRREINEAREKRRKLLKQSDGLSRPVIDNGLSNSAQIDHAIPTPREAVKSEDGFWQPPKDMVPGVIGKRTWDPNAITHDPGPVFGGTAQGREEPVKDASHDPGPTAFDPQRGRPDTSHWPGT</sequence>
<proteinExistence type="predicted"/>
<feature type="compositionally biased region" description="Low complexity" evidence="1">
    <location>
        <begin position="239"/>
        <end position="253"/>
    </location>
</feature>
<accession>D3Q6M1</accession>
<dbReference type="RefSeq" id="WP_013019835.1">
    <property type="nucleotide sequence ID" value="NC_013947.1"/>
</dbReference>
<dbReference type="STRING" id="446470.Snas_4621"/>
<gene>
    <name evidence="2" type="ordered locus">Snas_4621</name>
</gene>
<dbReference type="AlphaFoldDB" id="D3Q6M1"/>
<feature type="compositionally biased region" description="Basic and acidic residues" evidence="1">
    <location>
        <begin position="416"/>
        <end position="426"/>
    </location>
</feature>
<dbReference type="EMBL" id="CP001778">
    <property type="protein sequence ID" value="ADD44264.1"/>
    <property type="molecule type" value="Genomic_DNA"/>
</dbReference>
<dbReference type="HOGENOM" id="CLU_470022_0_0_11"/>
<evidence type="ECO:0000313" key="3">
    <source>
        <dbReference type="Proteomes" id="UP000000844"/>
    </source>
</evidence>
<feature type="compositionally biased region" description="Low complexity" evidence="1">
    <location>
        <begin position="368"/>
        <end position="379"/>
    </location>
</feature>
<feature type="compositionally biased region" description="Basic and acidic residues" evidence="1">
    <location>
        <begin position="353"/>
        <end position="363"/>
    </location>
</feature>
<feature type="compositionally biased region" description="Low complexity" evidence="1">
    <location>
        <begin position="261"/>
        <end position="282"/>
    </location>
</feature>
<dbReference type="KEGG" id="sna:Snas_4621"/>
<reference evidence="2 3" key="1">
    <citation type="journal article" date="2009" name="Stand. Genomic Sci.">
        <title>Complete genome sequence of Stackebrandtia nassauensis type strain (LLR-40K-21).</title>
        <authorList>
            <person name="Munk C."/>
            <person name="Lapidus A."/>
            <person name="Copeland A."/>
            <person name="Jando M."/>
            <person name="Mayilraj S."/>
            <person name="Glavina Del Rio T."/>
            <person name="Nolan M."/>
            <person name="Chen F."/>
            <person name="Lucas S."/>
            <person name="Tice H."/>
            <person name="Cheng J.F."/>
            <person name="Han C."/>
            <person name="Detter J.C."/>
            <person name="Bruce D."/>
            <person name="Goodwin L."/>
            <person name="Chain P."/>
            <person name="Pitluck S."/>
            <person name="Goker M."/>
            <person name="Ovchinikova G."/>
            <person name="Pati A."/>
            <person name="Ivanova N."/>
            <person name="Mavromatis K."/>
            <person name="Chen A."/>
            <person name="Palaniappan K."/>
            <person name="Land M."/>
            <person name="Hauser L."/>
            <person name="Chang Y.J."/>
            <person name="Jeffries C.D."/>
            <person name="Bristow J."/>
            <person name="Eisen J.A."/>
            <person name="Markowitz V."/>
            <person name="Hugenholtz P."/>
            <person name="Kyrpides N.C."/>
            <person name="Klenk H.P."/>
        </authorList>
    </citation>
    <scope>NUCLEOTIDE SEQUENCE [LARGE SCALE GENOMIC DNA]</scope>
    <source>
        <strain evidence="3">DSM 44728 / CIP 108903 / NRRL B-16338 / NBRC 102104 / LLR-40K-21</strain>
    </source>
</reference>
<evidence type="ECO:0000256" key="1">
    <source>
        <dbReference type="SAM" id="MobiDB-lite"/>
    </source>
</evidence>
<keyword evidence="3" id="KW-1185">Reference proteome</keyword>
<feature type="compositionally biased region" description="Basic and acidic residues" evidence="1">
    <location>
        <begin position="435"/>
        <end position="456"/>
    </location>
</feature>
<organism evidence="2 3">
    <name type="scientific">Stackebrandtia nassauensis (strain DSM 44728 / CIP 108903 / NRRL B-16338 / NBRC 102104 / LLR-40K-21)</name>
    <dbReference type="NCBI Taxonomy" id="446470"/>
    <lineage>
        <taxon>Bacteria</taxon>
        <taxon>Bacillati</taxon>
        <taxon>Actinomycetota</taxon>
        <taxon>Actinomycetes</taxon>
        <taxon>Glycomycetales</taxon>
        <taxon>Glycomycetaceae</taxon>
        <taxon>Stackebrandtia</taxon>
    </lineage>
</organism>
<name>D3Q6M1_STANL</name>